<gene>
    <name evidence="1" type="ORF">F4821DRAFT_265509</name>
</gene>
<protein>
    <submittedName>
        <fullName evidence="1">Uncharacterized protein</fullName>
    </submittedName>
</protein>
<proteinExistence type="predicted"/>
<dbReference type="Proteomes" id="UP001497680">
    <property type="component" value="Unassembled WGS sequence"/>
</dbReference>
<dbReference type="EMBL" id="MU394420">
    <property type="protein sequence ID" value="KAI6080827.1"/>
    <property type="molecule type" value="Genomic_DNA"/>
</dbReference>
<sequence>MKFFLATSLFYLLGSVSVSLAAPAADQTPWVQPRAPKDSSKIHSAPTEDIYCYTADGKWITISAQTVVDSIIQAATLTDQNKKQDGYPSGITNPKSLGQGIPSGFSGKLDHYPIAETMSGTAVFNGRNFADNLRVMYQYKKGSDDATFVGVWTHANAASGQYIWCGTRAQWGWS</sequence>
<evidence type="ECO:0000313" key="1">
    <source>
        <dbReference type="EMBL" id="KAI6080827.1"/>
    </source>
</evidence>
<organism evidence="1 2">
    <name type="scientific">Hypoxylon rubiginosum</name>
    <dbReference type="NCBI Taxonomy" id="110542"/>
    <lineage>
        <taxon>Eukaryota</taxon>
        <taxon>Fungi</taxon>
        <taxon>Dikarya</taxon>
        <taxon>Ascomycota</taxon>
        <taxon>Pezizomycotina</taxon>
        <taxon>Sordariomycetes</taxon>
        <taxon>Xylariomycetidae</taxon>
        <taxon>Xylariales</taxon>
        <taxon>Hypoxylaceae</taxon>
        <taxon>Hypoxylon</taxon>
    </lineage>
</organism>
<reference evidence="1 2" key="1">
    <citation type="journal article" date="2022" name="New Phytol.">
        <title>Ecological generalism drives hyperdiversity of secondary metabolite gene clusters in xylarialean endophytes.</title>
        <authorList>
            <person name="Franco M.E.E."/>
            <person name="Wisecaver J.H."/>
            <person name="Arnold A.E."/>
            <person name="Ju Y.M."/>
            <person name="Slot J.C."/>
            <person name="Ahrendt S."/>
            <person name="Moore L.P."/>
            <person name="Eastman K.E."/>
            <person name="Scott K."/>
            <person name="Konkel Z."/>
            <person name="Mondo S.J."/>
            <person name="Kuo A."/>
            <person name="Hayes R.D."/>
            <person name="Haridas S."/>
            <person name="Andreopoulos B."/>
            <person name="Riley R."/>
            <person name="LaButti K."/>
            <person name="Pangilinan J."/>
            <person name="Lipzen A."/>
            <person name="Amirebrahimi M."/>
            <person name="Yan J."/>
            <person name="Adam C."/>
            <person name="Keymanesh K."/>
            <person name="Ng V."/>
            <person name="Louie K."/>
            <person name="Northen T."/>
            <person name="Drula E."/>
            <person name="Henrissat B."/>
            <person name="Hsieh H.M."/>
            <person name="Youens-Clark K."/>
            <person name="Lutzoni F."/>
            <person name="Miadlikowska J."/>
            <person name="Eastwood D.C."/>
            <person name="Hamelin R.C."/>
            <person name="Grigoriev I.V."/>
            <person name="U'Ren J.M."/>
        </authorList>
    </citation>
    <scope>NUCLEOTIDE SEQUENCE [LARGE SCALE GENOMIC DNA]</scope>
    <source>
        <strain evidence="1 2">ER1909</strain>
    </source>
</reference>
<name>A0ACC0CKD8_9PEZI</name>
<evidence type="ECO:0000313" key="2">
    <source>
        <dbReference type="Proteomes" id="UP001497680"/>
    </source>
</evidence>
<keyword evidence="2" id="KW-1185">Reference proteome</keyword>
<comment type="caution">
    <text evidence="1">The sequence shown here is derived from an EMBL/GenBank/DDBJ whole genome shotgun (WGS) entry which is preliminary data.</text>
</comment>
<accession>A0ACC0CKD8</accession>